<name>A0A2V2VPI0_TRYCR</name>
<feature type="transmembrane region" description="Helical" evidence="2">
    <location>
        <begin position="167"/>
        <end position="184"/>
    </location>
</feature>
<dbReference type="AlphaFoldDB" id="A0A2V2VPI0"/>
<dbReference type="VEuPathDB" id="TriTrypDB:TCDM_08021"/>
<comment type="caution">
    <text evidence="3">The sequence shown here is derived from an EMBL/GenBank/DDBJ whole genome shotgun (WGS) entry which is preliminary data.</text>
</comment>
<dbReference type="VEuPathDB" id="TriTrypDB:C3747_9g86"/>
<dbReference type="EMBL" id="PRFA01000019">
    <property type="protein sequence ID" value="PWU96203.1"/>
    <property type="molecule type" value="Genomic_DNA"/>
</dbReference>
<keyword evidence="2" id="KW-0812">Transmembrane</keyword>
<gene>
    <name evidence="3" type="ORF">C4B63_19g34</name>
</gene>
<evidence type="ECO:0000313" key="4">
    <source>
        <dbReference type="Proteomes" id="UP000246121"/>
    </source>
</evidence>
<dbReference type="VEuPathDB" id="TriTrypDB:ECC02_007541"/>
<dbReference type="VEuPathDB" id="TriTrypDB:TCSYLVIO_005483"/>
<keyword evidence="2" id="KW-1133">Transmembrane helix</keyword>
<feature type="region of interest" description="Disordered" evidence="1">
    <location>
        <begin position="66"/>
        <end position="111"/>
    </location>
</feature>
<organism evidence="3 4">
    <name type="scientific">Trypanosoma cruzi</name>
    <dbReference type="NCBI Taxonomy" id="5693"/>
    <lineage>
        <taxon>Eukaryota</taxon>
        <taxon>Discoba</taxon>
        <taxon>Euglenozoa</taxon>
        <taxon>Kinetoplastea</taxon>
        <taxon>Metakinetoplastina</taxon>
        <taxon>Trypanosomatida</taxon>
        <taxon>Trypanosomatidae</taxon>
        <taxon>Trypanosoma</taxon>
        <taxon>Schizotrypanum</taxon>
    </lineage>
</organism>
<proteinExistence type="predicted"/>
<dbReference type="VEuPathDB" id="TriTrypDB:TcBrA4_0057370"/>
<dbReference type="VEuPathDB" id="TriTrypDB:TcCLB.506629.110"/>
<dbReference type="VEuPathDB" id="TriTrypDB:C4B63_19g34"/>
<dbReference type="VEuPathDB" id="TriTrypDB:BCY84_14771"/>
<dbReference type="VEuPathDB" id="TriTrypDB:TcCL_ESM04326"/>
<reference evidence="3 4" key="1">
    <citation type="journal article" date="2018" name="Microb. Genom.">
        <title>Expanding an expanded genome: long-read sequencing of Trypanosoma cruzi.</title>
        <authorList>
            <person name="Berna L."/>
            <person name="Rodriguez M."/>
            <person name="Chiribao M.L."/>
            <person name="Parodi-Talice A."/>
            <person name="Pita S."/>
            <person name="Rijo G."/>
            <person name="Alvarez-Valin F."/>
            <person name="Robello C."/>
        </authorList>
    </citation>
    <scope>NUCLEOTIDE SEQUENCE [LARGE SCALE GENOMIC DNA]</scope>
    <source>
        <strain evidence="3 4">Dm28c</strain>
    </source>
</reference>
<dbReference type="VEuPathDB" id="TriTrypDB:TcYC6_0074080"/>
<evidence type="ECO:0000256" key="2">
    <source>
        <dbReference type="SAM" id="Phobius"/>
    </source>
</evidence>
<feature type="region of interest" description="Disordered" evidence="1">
    <location>
        <begin position="1"/>
        <end position="23"/>
    </location>
</feature>
<feature type="compositionally biased region" description="Basic and acidic residues" evidence="1">
    <location>
        <begin position="94"/>
        <end position="111"/>
    </location>
</feature>
<dbReference type="VEuPathDB" id="TriTrypDB:TcG_01712"/>
<sequence length="395" mass="44597">MSEKAERSASPVSDGCFPVPPALPAVNNSVVSREFAPAAPSEPTGSKISIPYTSMSAATLPLTSALSGRGGMSTAHSRRKGGPMTLYVRSGSSDNRDWAGSREEMKGEKRDYAEQTALAHGERDPVEMSSNLIREALTMGSTVTRAVKDAIPGFVKPKRRGRSVTEPLVFIFFMVVFIFLFRIAEEQIQWMIRVVTFDNEQNVIVATSLTEQLLEKANEVNELMKPVKRTPIDVLEKEKTKLKEMTELQEASIKHLHSRMLYPGPVEDVKFLVEEHVAYKTNLAKMVREELEWLEDKKQERRGRRVNPDESLVGMRQVEKEGTNSNDRKRMAGLQQQREFPKQQAYLLQKGEITMPKKATGVIGIWKEYFSSYLMNRIVAVLVLFLLTVLYLRLS</sequence>
<accession>A0A2V2VPI0</accession>
<dbReference type="VEuPathDB" id="TriTrypDB:TcCLB.506367.160"/>
<dbReference type="Proteomes" id="UP000246121">
    <property type="component" value="Unassembled WGS sequence"/>
</dbReference>
<evidence type="ECO:0000256" key="1">
    <source>
        <dbReference type="SAM" id="MobiDB-lite"/>
    </source>
</evidence>
<keyword evidence="2" id="KW-0472">Membrane</keyword>
<feature type="transmembrane region" description="Helical" evidence="2">
    <location>
        <begin position="374"/>
        <end position="394"/>
    </location>
</feature>
<protein>
    <submittedName>
        <fullName evidence="3">Uncharacterized protein</fullName>
    </submittedName>
</protein>
<evidence type="ECO:0000313" key="3">
    <source>
        <dbReference type="EMBL" id="PWU96203.1"/>
    </source>
</evidence>
<dbReference type="VEuPathDB" id="TriTrypDB:Tc_MARK_4147"/>